<dbReference type="OrthoDB" id="9768187at2"/>
<dbReference type="GO" id="GO:0008360">
    <property type="term" value="P:regulation of cell shape"/>
    <property type="evidence" value="ECO:0007669"/>
    <property type="project" value="UniProtKB-KW"/>
</dbReference>
<dbReference type="GO" id="GO:0009252">
    <property type="term" value="P:peptidoglycan biosynthetic process"/>
    <property type="evidence" value="ECO:0007669"/>
    <property type="project" value="UniProtKB-KW"/>
</dbReference>
<evidence type="ECO:0000256" key="5">
    <source>
        <dbReference type="ARBA" id="ARBA00022692"/>
    </source>
</evidence>
<comment type="similarity">
    <text evidence="12">Belongs to the SEDS family. FtsW subfamily.</text>
</comment>
<keyword evidence="3" id="KW-0328">Glycosyltransferase</keyword>
<dbReference type="GO" id="GO:0005886">
    <property type="term" value="C:plasma membrane"/>
    <property type="evidence" value="ECO:0007669"/>
    <property type="project" value="TreeGrafter"/>
</dbReference>
<feature type="transmembrane region" description="Helical" evidence="18">
    <location>
        <begin position="77"/>
        <end position="95"/>
    </location>
</feature>
<feature type="transmembrane region" description="Helical" evidence="18">
    <location>
        <begin position="41"/>
        <end position="65"/>
    </location>
</feature>
<feature type="transmembrane region" description="Helical" evidence="18">
    <location>
        <begin position="136"/>
        <end position="162"/>
    </location>
</feature>
<evidence type="ECO:0000313" key="20">
    <source>
        <dbReference type="Proteomes" id="UP000265742"/>
    </source>
</evidence>
<dbReference type="EMBL" id="QXTG01000002">
    <property type="protein sequence ID" value="RIX27662.1"/>
    <property type="molecule type" value="Genomic_DNA"/>
</dbReference>
<comment type="caution">
    <text evidence="19">The sequence shown here is derived from an EMBL/GenBank/DDBJ whole genome shotgun (WGS) entry which is preliminary data.</text>
</comment>
<evidence type="ECO:0000256" key="7">
    <source>
        <dbReference type="ARBA" id="ARBA00022984"/>
    </source>
</evidence>
<dbReference type="GO" id="GO:0032153">
    <property type="term" value="C:cell division site"/>
    <property type="evidence" value="ECO:0007669"/>
    <property type="project" value="TreeGrafter"/>
</dbReference>
<dbReference type="Proteomes" id="UP000265742">
    <property type="component" value="Unassembled WGS sequence"/>
</dbReference>
<dbReference type="PANTHER" id="PTHR30474">
    <property type="entry name" value="CELL CYCLE PROTEIN"/>
    <property type="match status" value="1"/>
</dbReference>
<evidence type="ECO:0000256" key="9">
    <source>
        <dbReference type="ARBA" id="ARBA00023136"/>
    </source>
</evidence>
<evidence type="ECO:0000256" key="8">
    <source>
        <dbReference type="ARBA" id="ARBA00022989"/>
    </source>
</evidence>
<evidence type="ECO:0000256" key="3">
    <source>
        <dbReference type="ARBA" id="ARBA00022676"/>
    </source>
</evidence>
<keyword evidence="9 18" id="KW-0472">Membrane</keyword>
<evidence type="ECO:0000256" key="15">
    <source>
        <dbReference type="ARBA" id="ARBA00044770"/>
    </source>
</evidence>
<keyword evidence="19" id="KW-0131">Cell cycle</keyword>
<evidence type="ECO:0000256" key="13">
    <source>
        <dbReference type="ARBA" id="ARBA00041185"/>
    </source>
</evidence>
<feature type="transmembrane region" description="Helical" evidence="18">
    <location>
        <begin position="370"/>
        <end position="392"/>
    </location>
</feature>
<dbReference type="InterPro" id="IPR001182">
    <property type="entry name" value="FtsW/RodA"/>
</dbReference>
<comment type="subcellular location">
    <subcellularLocation>
        <location evidence="1">Membrane</location>
        <topology evidence="1">Multi-pass membrane protein</topology>
    </subcellularLocation>
</comment>
<dbReference type="GO" id="GO:0051301">
    <property type="term" value="P:cell division"/>
    <property type="evidence" value="ECO:0007669"/>
    <property type="project" value="UniProtKB-KW"/>
</dbReference>
<feature type="transmembrane region" description="Helical" evidence="18">
    <location>
        <begin position="307"/>
        <end position="327"/>
    </location>
</feature>
<keyword evidence="4" id="KW-0808">Transferase</keyword>
<proteinExistence type="inferred from homology"/>
<dbReference type="PANTHER" id="PTHR30474:SF2">
    <property type="entry name" value="PEPTIDOGLYCAN GLYCOSYLTRANSFERASE FTSW-RELATED"/>
    <property type="match status" value="1"/>
</dbReference>
<reference evidence="20" key="1">
    <citation type="submission" date="2018-09" db="EMBL/GenBank/DDBJ databases">
        <authorList>
            <person name="Kim I."/>
        </authorList>
    </citation>
    <scope>NUCLEOTIDE SEQUENCE [LARGE SCALE GENOMIC DNA]</scope>
    <source>
        <strain evidence="20">DD4a</strain>
    </source>
</reference>
<accession>A0A3A1TTY9</accession>
<dbReference type="GO" id="GO:0015648">
    <property type="term" value="F:lipid-linked peptidoglycan transporter activity"/>
    <property type="evidence" value="ECO:0007669"/>
    <property type="project" value="TreeGrafter"/>
</dbReference>
<comment type="catalytic activity">
    <reaction evidence="16">
        <text>[GlcNAc-(1-&gt;4)-Mur2Ac(oyl-L-Ala-gamma-D-Glu-L-Lys-D-Ala-D-Ala)](n)-di-trans,octa-cis-undecaprenyl diphosphate + beta-D-GlcNAc-(1-&gt;4)-Mur2Ac(oyl-L-Ala-gamma-D-Glu-L-Lys-D-Ala-D-Ala)-di-trans,octa-cis-undecaprenyl diphosphate = [GlcNAc-(1-&gt;4)-Mur2Ac(oyl-L-Ala-gamma-D-Glu-L-Lys-D-Ala-D-Ala)](n+1)-di-trans,octa-cis-undecaprenyl diphosphate + di-trans,octa-cis-undecaprenyl diphosphate + H(+)</text>
        <dbReference type="Rhea" id="RHEA:23708"/>
        <dbReference type="Rhea" id="RHEA-COMP:9602"/>
        <dbReference type="Rhea" id="RHEA-COMP:9603"/>
        <dbReference type="ChEBI" id="CHEBI:15378"/>
        <dbReference type="ChEBI" id="CHEBI:58405"/>
        <dbReference type="ChEBI" id="CHEBI:60033"/>
        <dbReference type="ChEBI" id="CHEBI:78435"/>
        <dbReference type="EC" id="2.4.99.28"/>
    </reaction>
</comment>
<dbReference type="AlphaFoldDB" id="A0A3A1TTY9"/>
<evidence type="ECO:0000313" key="19">
    <source>
        <dbReference type="EMBL" id="RIX27662.1"/>
    </source>
</evidence>
<dbReference type="PROSITE" id="PS00428">
    <property type="entry name" value="FTSW_RODA_SPOVE"/>
    <property type="match status" value="1"/>
</dbReference>
<keyword evidence="19" id="KW-0132">Cell division</keyword>
<evidence type="ECO:0000256" key="2">
    <source>
        <dbReference type="ARBA" id="ARBA00004752"/>
    </source>
</evidence>
<evidence type="ECO:0000256" key="18">
    <source>
        <dbReference type="SAM" id="Phobius"/>
    </source>
</evidence>
<comment type="function">
    <text evidence="17">Peptidoglycan polymerase that is essential for cell division.</text>
</comment>
<dbReference type="RefSeq" id="WP_119481971.1">
    <property type="nucleotide sequence ID" value="NZ_QXTG01000002.1"/>
</dbReference>
<evidence type="ECO:0000256" key="17">
    <source>
        <dbReference type="ARBA" id="ARBA00049966"/>
    </source>
</evidence>
<name>A0A3A1TTY9_9MICO</name>
<comment type="pathway">
    <text evidence="2">Cell wall biogenesis; peptidoglycan biosynthesis.</text>
</comment>
<keyword evidence="5 18" id="KW-0812">Transmembrane</keyword>
<keyword evidence="7" id="KW-0573">Peptidoglycan synthesis</keyword>
<dbReference type="EC" id="2.4.99.28" evidence="15"/>
<protein>
    <recommendedName>
        <fullName evidence="13">Probable peptidoglycan glycosyltransferase FtsW</fullName>
        <ecNumber evidence="15">2.4.99.28</ecNumber>
    </recommendedName>
    <alternativeName>
        <fullName evidence="14">Cell division protein FtsW</fullName>
    </alternativeName>
    <alternativeName>
        <fullName evidence="11">Cell wall polymerase</fullName>
    </alternativeName>
    <alternativeName>
        <fullName evidence="10">Peptidoglycan polymerase</fullName>
    </alternativeName>
</protein>
<keyword evidence="8 18" id="KW-1133">Transmembrane helix</keyword>
<dbReference type="GO" id="GO:0008955">
    <property type="term" value="F:peptidoglycan glycosyltransferase activity"/>
    <property type="evidence" value="ECO:0007669"/>
    <property type="project" value="UniProtKB-EC"/>
</dbReference>
<gene>
    <name evidence="19" type="ORF">D1781_08855</name>
</gene>
<feature type="transmembrane region" description="Helical" evidence="18">
    <location>
        <begin position="199"/>
        <end position="232"/>
    </location>
</feature>
<evidence type="ECO:0000256" key="16">
    <source>
        <dbReference type="ARBA" id="ARBA00049902"/>
    </source>
</evidence>
<dbReference type="InterPro" id="IPR018365">
    <property type="entry name" value="Cell_cycle_FtsW-rel_CS"/>
</dbReference>
<feature type="transmembrane region" description="Helical" evidence="18">
    <location>
        <begin position="102"/>
        <end position="124"/>
    </location>
</feature>
<organism evidence="19 20">
    <name type="scientific">Amnibacterium setariae</name>
    <dbReference type="NCBI Taxonomy" id="2306585"/>
    <lineage>
        <taxon>Bacteria</taxon>
        <taxon>Bacillati</taxon>
        <taxon>Actinomycetota</taxon>
        <taxon>Actinomycetes</taxon>
        <taxon>Micrococcales</taxon>
        <taxon>Microbacteriaceae</taxon>
        <taxon>Amnibacterium</taxon>
    </lineage>
</organism>
<evidence type="ECO:0000256" key="10">
    <source>
        <dbReference type="ARBA" id="ARBA00032370"/>
    </source>
</evidence>
<feature type="transmembrane region" description="Helical" evidence="18">
    <location>
        <begin position="339"/>
        <end position="364"/>
    </location>
</feature>
<dbReference type="Pfam" id="PF01098">
    <property type="entry name" value="FTSW_RODA_SPOVE"/>
    <property type="match status" value="1"/>
</dbReference>
<evidence type="ECO:0000256" key="11">
    <source>
        <dbReference type="ARBA" id="ARBA00033270"/>
    </source>
</evidence>
<evidence type="ECO:0000256" key="6">
    <source>
        <dbReference type="ARBA" id="ARBA00022960"/>
    </source>
</evidence>
<evidence type="ECO:0000256" key="1">
    <source>
        <dbReference type="ARBA" id="ARBA00004141"/>
    </source>
</evidence>
<evidence type="ECO:0000256" key="12">
    <source>
        <dbReference type="ARBA" id="ARBA00038053"/>
    </source>
</evidence>
<feature type="transmembrane region" description="Helical" evidence="18">
    <location>
        <begin position="267"/>
        <end position="287"/>
    </location>
</feature>
<keyword evidence="20" id="KW-1185">Reference proteome</keyword>
<sequence length="420" mass="43008">MDGAPPTTRLGNPVVRLPLPARPVVQRIALPSLEAVGGPDALALGALTLFLTGFGLLMVLSSSSVEAGVAGNPYGDFATQGVAAFVGIGAMLAIATRLRTALLARVAPVAFLGAVLLQLLTALTPLGTNIGGNQNWIRIAGVSVQPSEFVKLALVLVLASFFSRRPGERLGVKGVLPPTAFTAVAIGAVYLGHDLGTCLILALIGFGGFLLANVRVPVLLVLGLGAGVLLWVFSQANGSRTDRLAAWSQGCTDLLGTCWQTTQAQWALANGGLTGVGIGNSVSKWFWLPEADNDFIAAVIGEETGLVGLLVLLGCFVAMAVVLLRIATRTQDRFTRAAAGMTLAWLVGQAFANIAVVVGVAPVFGVPLPFVSAGGSSLIANLVTVGCIMALADRPVAVATAAPIVSGDHPSMRGRAAVLR</sequence>
<evidence type="ECO:0000256" key="4">
    <source>
        <dbReference type="ARBA" id="ARBA00022679"/>
    </source>
</evidence>
<feature type="transmembrane region" description="Helical" evidence="18">
    <location>
        <begin position="174"/>
        <end position="193"/>
    </location>
</feature>
<keyword evidence="6" id="KW-0133">Cell shape</keyword>
<evidence type="ECO:0000256" key="14">
    <source>
        <dbReference type="ARBA" id="ARBA00041418"/>
    </source>
</evidence>